<protein>
    <submittedName>
        <fullName evidence="8">Putative Mitotic spindle checkpoint protein MAD2</fullName>
    </submittedName>
</protein>
<name>A0A5J4X1K4_9EUKA</name>
<keyword evidence="5" id="KW-0539">Nucleus</keyword>
<evidence type="ECO:0000256" key="3">
    <source>
        <dbReference type="ARBA" id="ARBA00022618"/>
    </source>
</evidence>
<reference evidence="8 9" key="1">
    <citation type="submission" date="2019-03" db="EMBL/GenBank/DDBJ databases">
        <title>Single cell metagenomics reveals metabolic interactions within the superorganism composed of flagellate Streblomastix strix and complex community of Bacteroidetes bacteria on its surface.</title>
        <authorList>
            <person name="Treitli S.C."/>
            <person name="Kolisko M."/>
            <person name="Husnik F."/>
            <person name="Keeling P."/>
            <person name="Hampl V."/>
        </authorList>
    </citation>
    <scope>NUCLEOTIDE SEQUENCE [LARGE SCALE GENOMIC DNA]</scope>
    <source>
        <strain evidence="8">ST1C</strain>
    </source>
</reference>
<dbReference type="InterPro" id="IPR036570">
    <property type="entry name" value="HORMA_dom_sf"/>
</dbReference>
<evidence type="ECO:0000256" key="6">
    <source>
        <dbReference type="ARBA" id="ARBA00023306"/>
    </source>
</evidence>
<comment type="similarity">
    <text evidence="2">Belongs to the MAD2 family.</text>
</comment>
<feature type="domain" description="HORMA" evidence="7">
    <location>
        <begin position="15"/>
        <end position="199"/>
    </location>
</feature>
<dbReference type="Pfam" id="PF02301">
    <property type="entry name" value="HORMA"/>
    <property type="match status" value="1"/>
</dbReference>
<dbReference type="PANTHER" id="PTHR11842:SF11">
    <property type="entry name" value="MITOTIC SPINDLE ASSEMBLY CHECKPOINT PROTEIN MAD2A"/>
    <property type="match status" value="1"/>
</dbReference>
<accession>A0A5J4X1K4</accession>
<evidence type="ECO:0000313" key="8">
    <source>
        <dbReference type="EMBL" id="KAA6401188.1"/>
    </source>
</evidence>
<dbReference type="FunFam" id="3.30.900.10:FF:000002">
    <property type="entry name" value="Mitotic spindle assembly checkpoint protein MAD2A"/>
    <property type="match status" value="1"/>
</dbReference>
<keyword evidence="3" id="KW-0132">Cell division</keyword>
<dbReference type="AlphaFoldDB" id="A0A5J4X1K4"/>
<comment type="caution">
    <text evidence="8">The sequence shown here is derived from an EMBL/GenBank/DDBJ whole genome shotgun (WGS) entry which is preliminary data.</text>
</comment>
<dbReference type="Proteomes" id="UP000324800">
    <property type="component" value="Unassembled WGS sequence"/>
</dbReference>
<dbReference type="GO" id="GO:0007094">
    <property type="term" value="P:mitotic spindle assembly checkpoint signaling"/>
    <property type="evidence" value="ECO:0007669"/>
    <property type="project" value="TreeGrafter"/>
</dbReference>
<dbReference type="GO" id="GO:0005737">
    <property type="term" value="C:cytoplasm"/>
    <property type="evidence" value="ECO:0007669"/>
    <property type="project" value="TreeGrafter"/>
</dbReference>
<dbReference type="PANTHER" id="PTHR11842">
    <property type="entry name" value="MITOTIC SPINDLE ASSEMBLY CHECKPOINT PROTEIN MAD2"/>
    <property type="match status" value="1"/>
</dbReference>
<organism evidence="8 9">
    <name type="scientific">Streblomastix strix</name>
    <dbReference type="NCBI Taxonomy" id="222440"/>
    <lineage>
        <taxon>Eukaryota</taxon>
        <taxon>Metamonada</taxon>
        <taxon>Preaxostyla</taxon>
        <taxon>Oxymonadida</taxon>
        <taxon>Streblomastigidae</taxon>
        <taxon>Streblomastix</taxon>
    </lineage>
</organism>
<dbReference type="SUPFAM" id="SSF56019">
    <property type="entry name" value="The spindle assembly checkpoint protein mad2"/>
    <property type="match status" value="1"/>
</dbReference>
<gene>
    <name evidence="8" type="ORF">EZS28_003281</name>
</gene>
<evidence type="ECO:0000256" key="2">
    <source>
        <dbReference type="ARBA" id="ARBA00010348"/>
    </source>
</evidence>
<keyword evidence="4" id="KW-0498">Mitosis</keyword>
<dbReference type="EMBL" id="SNRW01000429">
    <property type="protein sequence ID" value="KAA6401188.1"/>
    <property type="molecule type" value="Genomic_DNA"/>
</dbReference>
<evidence type="ECO:0000313" key="9">
    <source>
        <dbReference type="Proteomes" id="UP000324800"/>
    </source>
</evidence>
<dbReference type="InterPro" id="IPR003511">
    <property type="entry name" value="HORMA_dom"/>
</dbReference>
<evidence type="ECO:0000259" key="7">
    <source>
        <dbReference type="PROSITE" id="PS50815"/>
    </source>
</evidence>
<dbReference type="Gene3D" id="3.30.900.10">
    <property type="entry name" value="HORMA domain"/>
    <property type="match status" value="1"/>
</dbReference>
<proteinExistence type="inferred from homology"/>
<evidence type="ECO:0000256" key="5">
    <source>
        <dbReference type="ARBA" id="ARBA00023242"/>
    </source>
</evidence>
<evidence type="ECO:0000256" key="4">
    <source>
        <dbReference type="ARBA" id="ARBA00022776"/>
    </source>
</evidence>
<dbReference type="GO" id="GO:0000776">
    <property type="term" value="C:kinetochore"/>
    <property type="evidence" value="ECO:0007669"/>
    <property type="project" value="TreeGrafter"/>
</dbReference>
<dbReference type="OrthoDB" id="1806at2759"/>
<dbReference type="PROSITE" id="PS50815">
    <property type="entry name" value="HORMA"/>
    <property type="match status" value="1"/>
</dbReference>
<dbReference type="GO" id="GO:0005654">
    <property type="term" value="C:nucleoplasm"/>
    <property type="evidence" value="ECO:0007669"/>
    <property type="project" value="TreeGrafter"/>
</dbReference>
<comment type="subcellular location">
    <subcellularLocation>
        <location evidence="1">Nucleus</location>
    </subcellularLocation>
</comment>
<sequence length="204" mass="22756">MSGTAQNIRSTIHLKGSTQIVTEYFGFSINSILFQRGIYPAEKFQVVNKYGLQVYVTKDNGLKAYLGQVLTQISEWLMSGAVQKLVLVISSATTNEVLERWVFDVETDKELIASQKPVQKSEKDIQQEIQAIMRQIAASVTYLPLLNEPCAFDLLVYADDTIPVPPAWEESDAKLIAAGGDTVDFKTFSTKIHTIRPTVSYKCV</sequence>
<keyword evidence="6" id="KW-0131">Cell cycle</keyword>
<dbReference type="InterPro" id="IPR045091">
    <property type="entry name" value="Mad2-like"/>
</dbReference>
<dbReference type="GO" id="GO:0051301">
    <property type="term" value="P:cell division"/>
    <property type="evidence" value="ECO:0007669"/>
    <property type="project" value="UniProtKB-KW"/>
</dbReference>
<evidence type="ECO:0000256" key="1">
    <source>
        <dbReference type="ARBA" id="ARBA00004123"/>
    </source>
</evidence>